<keyword evidence="1" id="KW-1133">Transmembrane helix</keyword>
<proteinExistence type="predicted"/>
<name>A0A1N7PKM9_9GAMM</name>
<feature type="transmembrane region" description="Helical" evidence="1">
    <location>
        <begin position="179"/>
        <end position="207"/>
    </location>
</feature>
<feature type="transmembrane region" description="Helical" evidence="1">
    <location>
        <begin position="310"/>
        <end position="335"/>
    </location>
</feature>
<dbReference type="STRING" id="484498.SAMN05421686_11047"/>
<organism evidence="3 4">
    <name type="scientific">Thalassolituus maritimus</name>
    <dbReference type="NCBI Taxonomy" id="484498"/>
    <lineage>
        <taxon>Bacteria</taxon>
        <taxon>Pseudomonadati</taxon>
        <taxon>Pseudomonadota</taxon>
        <taxon>Gammaproteobacteria</taxon>
        <taxon>Oceanospirillales</taxon>
        <taxon>Oceanospirillaceae</taxon>
        <taxon>Thalassolituus</taxon>
    </lineage>
</organism>
<accession>A0A1N7PKM9</accession>
<keyword evidence="1" id="KW-0812">Transmembrane</keyword>
<feature type="transmembrane region" description="Helical" evidence="1">
    <location>
        <begin position="227"/>
        <end position="248"/>
    </location>
</feature>
<dbReference type="EMBL" id="FTOH01000010">
    <property type="protein sequence ID" value="SIT11141.1"/>
    <property type="molecule type" value="Genomic_DNA"/>
</dbReference>
<dbReference type="Pfam" id="PF13795">
    <property type="entry name" value="HupE_UreJ_2"/>
    <property type="match status" value="1"/>
</dbReference>
<feature type="transmembrane region" description="Helical" evidence="1">
    <location>
        <begin position="254"/>
        <end position="272"/>
    </location>
</feature>
<evidence type="ECO:0000256" key="2">
    <source>
        <dbReference type="SAM" id="SignalP"/>
    </source>
</evidence>
<dbReference type="RefSeq" id="WP_076517315.1">
    <property type="nucleotide sequence ID" value="NZ_FTOH01000010.1"/>
</dbReference>
<dbReference type="InterPro" id="IPR032809">
    <property type="entry name" value="Put_HupE_UreJ"/>
</dbReference>
<dbReference type="Proteomes" id="UP000185639">
    <property type="component" value="Unassembled WGS sequence"/>
</dbReference>
<dbReference type="AlphaFoldDB" id="A0A1N7PKM9"/>
<keyword evidence="2" id="KW-0732">Signal</keyword>
<feature type="chain" id="PRO_5012116958" evidence="2">
    <location>
        <begin position="19"/>
        <end position="367"/>
    </location>
</feature>
<feature type="transmembrane region" description="Helical" evidence="1">
    <location>
        <begin position="279"/>
        <end position="298"/>
    </location>
</feature>
<keyword evidence="4" id="KW-1185">Reference proteome</keyword>
<keyword evidence="1" id="KW-0472">Membrane</keyword>
<gene>
    <name evidence="3" type="ORF">SAMN05421686_11047</name>
</gene>
<sequence length="367" mass="40010">MKRFILLLLALLPAIASAHQSSTALLTLKETTDGLRGSVQWQLIDLEQSLGLDQNRDGELLWGEVKAMTPEIRAYVGRHLKVQQGGEACTPQFNVPLRFNNARGVMASAIVPVTYVCASEGRVEVTYTGLFSLLPEHRLLWDLSSGDLTRQGVLESSGSFSINPEMTTAQLNQQTFSEFFVQGIIHILLGPDHVAFLLTLLLVSVLVQQKKDWQPAADVRTCVKTALLYVTAFTIAHSLTLSASALGWLALPGYWVELIIAASVVVAALHNLRPYLPASAVVVFLFGLVHGFGFASVLGELTTGTGNIVWALFGFNLGVEAGQVAITLVVMPLLISLRRLGWYRQVLVRYLSAALAVLGSYWVLARI</sequence>
<reference evidence="4" key="1">
    <citation type="submission" date="2017-01" db="EMBL/GenBank/DDBJ databases">
        <authorList>
            <person name="Varghese N."/>
            <person name="Submissions S."/>
        </authorList>
    </citation>
    <scope>NUCLEOTIDE SEQUENCE [LARGE SCALE GENOMIC DNA]</scope>
    <source>
        <strain evidence="4">DSM 24913</strain>
    </source>
</reference>
<evidence type="ECO:0000313" key="3">
    <source>
        <dbReference type="EMBL" id="SIT11141.1"/>
    </source>
</evidence>
<protein>
    <submittedName>
        <fullName evidence="3">Hydrogenase/urease accessory protein HupE</fullName>
    </submittedName>
</protein>
<evidence type="ECO:0000313" key="4">
    <source>
        <dbReference type="Proteomes" id="UP000185639"/>
    </source>
</evidence>
<feature type="transmembrane region" description="Helical" evidence="1">
    <location>
        <begin position="347"/>
        <end position="364"/>
    </location>
</feature>
<dbReference type="OrthoDB" id="9808870at2"/>
<evidence type="ECO:0000256" key="1">
    <source>
        <dbReference type="SAM" id="Phobius"/>
    </source>
</evidence>
<feature type="signal peptide" evidence="2">
    <location>
        <begin position="1"/>
        <end position="18"/>
    </location>
</feature>